<dbReference type="SUPFAM" id="SSF55159">
    <property type="entry name" value="eIF1-like"/>
    <property type="match status" value="1"/>
</dbReference>
<comment type="caution">
    <text evidence="4">The sequence shown here is derived from an EMBL/GenBank/DDBJ whole genome shotgun (WGS) entry which is preliminary data.</text>
</comment>
<dbReference type="Gene3D" id="3.30.780.10">
    <property type="entry name" value="SUI1-like domain"/>
    <property type="match status" value="1"/>
</dbReference>
<dbReference type="InterPro" id="IPR036877">
    <property type="entry name" value="SUI1_dom_sf"/>
</dbReference>
<dbReference type="PROSITE" id="PS50296">
    <property type="entry name" value="SUI1"/>
    <property type="match status" value="1"/>
</dbReference>
<dbReference type="InterPro" id="IPR005872">
    <property type="entry name" value="SUI1_arc_bac"/>
</dbReference>
<feature type="domain" description="SUI1" evidence="3">
    <location>
        <begin position="44"/>
        <end position="110"/>
    </location>
</feature>
<evidence type="ECO:0000256" key="2">
    <source>
        <dbReference type="ARBA" id="ARBA00022917"/>
    </source>
</evidence>
<organism evidence="4 5">
    <name type="scientific">Heminiphilus faecis</name>
    <dbReference type="NCBI Taxonomy" id="2601703"/>
    <lineage>
        <taxon>Bacteria</taxon>
        <taxon>Pseudomonadati</taxon>
        <taxon>Bacteroidota</taxon>
        <taxon>Bacteroidia</taxon>
        <taxon>Bacteroidales</taxon>
        <taxon>Muribaculaceae</taxon>
        <taxon>Heminiphilus</taxon>
    </lineage>
</organism>
<dbReference type="RefSeq" id="WP_121698416.1">
    <property type="nucleotide sequence ID" value="NZ_JBCLPP010000005.1"/>
</dbReference>
<dbReference type="InterPro" id="IPR001950">
    <property type="entry name" value="SUI1"/>
</dbReference>
<reference evidence="4 5" key="1">
    <citation type="submission" date="2024-03" db="EMBL/GenBank/DDBJ databases">
        <title>Mouse gut bacterial collection (mGBC) of GemPharmatech.</title>
        <authorList>
            <person name="He Y."/>
            <person name="Dong L."/>
            <person name="Wu D."/>
            <person name="Gao X."/>
            <person name="Lin Z."/>
        </authorList>
    </citation>
    <scope>NUCLEOTIDE SEQUENCE [LARGE SCALE GENOMIC DNA]</scope>
    <source>
        <strain evidence="4 5">54-13</strain>
    </source>
</reference>
<dbReference type="EMBL" id="JBCLPP010000005">
    <property type="protein sequence ID" value="MEY8244552.1"/>
    <property type="molecule type" value="Genomic_DNA"/>
</dbReference>
<evidence type="ECO:0000259" key="3">
    <source>
        <dbReference type="PROSITE" id="PS50296"/>
    </source>
</evidence>
<keyword evidence="5" id="KW-1185">Reference proteome</keyword>
<evidence type="ECO:0000313" key="4">
    <source>
        <dbReference type="EMBL" id="MEY8244552.1"/>
    </source>
</evidence>
<keyword evidence="2" id="KW-0648">Protein biosynthesis</keyword>
<keyword evidence="1" id="KW-0810">Translation regulation</keyword>
<evidence type="ECO:0000313" key="5">
    <source>
        <dbReference type="Proteomes" id="UP001565200"/>
    </source>
</evidence>
<proteinExistence type="predicted"/>
<dbReference type="CDD" id="cd11567">
    <property type="entry name" value="YciH_like"/>
    <property type="match status" value="1"/>
</dbReference>
<protein>
    <submittedName>
        <fullName evidence="4">Translation initiation factor</fullName>
    </submittedName>
</protein>
<dbReference type="GO" id="GO:0003743">
    <property type="term" value="F:translation initiation factor activity"/>
    <property type="evidence" value="ECO:0007669"/>
    <property type="project" value="UniProtKB-KW"/>
</dbReference>
<dbReference type="Pfam" id="PF01253">
    <property type="entry name" value="SUI1"/>
    <property type="match status" value="1"/>
</dbReference>
<keyword evidence="4" id="KW-0396">Initiation factor</keyword>
<gene>
    <name evidence="4" type="ORF">AAK873_02830</name>
</gene>
<sequence>MKTNDMQAAMQAFLANNPDLPQGDETPAEVLHEDKTGVTDFRLDIILEKKGRGGKQATIITGFQGSDQDLLELAALLKRRLATGGSARGGEILIQGDRRKELLELLKSLGYKARII</sequence>
<evidence type="ECO:0000256" key="1">
    <source>
        <dbReference type="ARBA" id="ARBA00022845"/>
    </source>
</evidence>
<accession>A0ABV4CXY2</accession>
<name>A0ABV4CXY2_9BACT</name>
<dbReference type="Proteomes" id="UP001565200">
    <property type="component" value="Unassembled WGS sequence"/>
</dbReference>